<accession>A0A4C2AE91</accession>
<proteinExistence type="predicted"/>
<protein>
    <submittedName>
        <fullName evidence="1">Uncharacterized protein</fullName>
    </submittedName>
</protein>
<dbReference type="EMBL" id="BGZK01003129">
    <property type="protein sequence ID" value="GBP98368.1"/>
    <property type="molecule type" value="Genomic_DNA"/>
</dbReference>
<reference evidence="1 2" key="1">
    <citation type="journal article" date="2019" name="Commun. Biol.">
        <title>The bagworm genome reveals a unique fibroin gene that provides high tensile strength.</title>
        <authorList>
            <person name="Kono N."/>
            <person name="Nakamura H."/>
            <person name="Ohtoshi R."/>
            <person name="Tomita M."/>
            <person name="Numata K."/>
            <person name="Arakawa K."/>
        </authorList>
    </citation>
    <scope>NUCLEOTIDE SEQUENCE [LARGE SCALE GENOMIC DNA]</scope>
</reference>
<keyword evidence="2" id="KW-1185">Reference proteome</keyword>
<dbReference type="AlphaFoldDB" id="A0A4C2AE91"/>
<organism evidence="1 2">
    <name type="scientific">Eumeta variegata</name>
    <name type="common">Bagworm moth</name>
    <name type="synonym">Eumeta japonica</name>
    <dbReference type="NCBI Taxonomy" id="151549"/>
    <lineage>
        <taxon>Eukaryota</taxon>
        <taxon>Metazoa</taxon>
        <taxon>Ecdysozoa</taxon>
        <taxon>Arthropoda</taxon>
        <taxon>Hexapoda</taxon>
        <taxon>Insecta</taxon>
        <taxon>Pterygota</taxon>
        <taxon>Neoptera</taxon>
        <taxon>Endopterygota</taxon>
        <taxon>Lepidoptera</taxon>
        <taxon>Glossata</taxon>
        <taxon>Ditrysia</taxon>
        <taxon>Tineoidea</taxon>
        <taxon>Psychidae</taxon>
        <taxon>Oiketicinae</taxon>
        <taxon>Eumeta</taxon>
    </lineage>
</organism>
<comment type="caution">
    <text evidence="1">The sequence shown here is derived from an EMBL/GenBank/DDBJ whole genome shotgun (WGS) entry which is preliminary data.</text>
</comment>
<gene>
    <name evidence="1" type="ORF">EVAR_72871_1</name>
</gene>
<evidence type="ECO:0000313" key="1">
    <source>
        <dbReference type="EMBL" id="GBP98368.1"/>
    </source>
</evidence>
<sequence>MYRAPFLVLWEQHRPLVPWVQLLVQQLLPLHVIAAAGAEPATLFTGSIGLRLPAPVGVNVGVVPIDASDINGEGESFGHFHAA</sequence>
<evidence type="ECO:0000313" key="2">
    <source>
        <dbReference type="Proteomes" id="UP000299102"/>
    </source>
</evidence>
<name>A0A4C2AE91_EUMVA</name>
<dbReference type="Proteomes" id="UP000299102">
    <property type="component" value="Unassembled WGS sequence"/>
</dbReference>